<dbReference type="Proteomes" id="UP000559256">
    <property type="component" value="Unassembled WGS sequence"/>
</dbReference>
<dbReference type="EMBL" id="JAACJM010000157">
    <property type="protein sequence ID" value="KAF5342757.1"/>
    <property type="molecule type" value="Genomic_DNA"/>
</dbReference>
<dbReference type="Gene3D" id="1.20.1270.60">
    <property type="entry name" value="Arfaptin homology (AH) domain/BAR domain"/>
    <property type="match status" value="1"/>
</dbReference>
<proteinExistence type="predicted"/>
<accession>A0A8H5CLA0</accession>
<organism evidence="2 3">
    <name type="scientific">Tetrapyrgos nigripes</name>
    <dbReference type="NCBI Taxonomy" id="182062"/>
    <lineage>
        <taxon>Eukaryota</taxon>
        <taxon>Fungi</taxon>
        <taxon>Dikarya</taxon>
        <taxon>Basidiomycota</taxon>
        <taxon>Agaricomycotina</taxon>
        <taxon>Agaricomycetes</taxon>
        <taxon>Agaricomycetidae</taxon>
        <taxon>Agaricales</taxon>
        <taxon>Marasmiineae</taxon>
        <taxon>Marasmiaceae</taxon>
        <taxon>Tetrapyrgos</taxon>
    </lineage>
</organism>
<protein>
    <submittedName>
        <fullName evidence="2">Uncharacterized protein</fullName>
    </submittedName>
</protein>
<sequence length="257" mass="30873">MLTFRTTMADWLNDLIDSWPEDWWERYPTEKRLHRRKRRLEHELLQEELVKAFSKAEEDYVKASDELDICMHLERRLSQEDERKLREDYKKALEDYVKALDEWFRHKKMEHDQEAIQNLEAIRNRIDELEAIRNPVSITNVSGDAHHSTTNDNSTTTNSHNVHINITTDSHNNNSNPDCCHNQCANDIDQGKRRRRWSITKFIHVPIAVPTFFQVMCLPQGFMQWIWDAFSQQWVQSWWAPVVQWFHNTTVPFPYHS</sequence>
<name>A0A8H5CLA0_9AGAR</name>
<keyword evidence="1" id="KW-0175">Coiled coil</keyword>
<feature type="coiled-coil region" evidence="1">
    <location>
        <begin position="82"/>
        <end position="132"/>
    </location>
</feature>
<evidence type="ECO:0000313" key="2">
    <source>
        <dbReference type="EMBL" id="KAF5342757.1"/>
    </source>
</evidence>
<reference evidence="2 3" key="1">
    <citation type="journal article" date="2020" name="ISME J.">
        <title>Uncovering the hidden diversity of litter-decomposition mechanisms in mushroom-forming fungi.</title>
        <authorList>
            <person name="Floudas D."/>
            <person name="Bentzer J."/>
            <person name="Ahren D."/>
            <person name="Johansson T."/>
            <person name="Persson P."/>
            <person name="Tunlid A."/>
        </authorList>
    </citation>
    <scope>NUCLEOTIDE SEQUENCE [LARGE SCALE GENOMIC DNA]</scope>
    <source>
        <strain evidence="2 3">CBS 291.85</strain>
    </source>
</reference>
<dbReference type="InterPro" id="IPR027267">
    <property type="entry name" value="AH/BAR_dom_sf"/>
</dbReference>
<evidence type="ECO:0000313" key="3">
    <source>
        <dbReference type="Proteomes" id="UP000559256"/>
    </source>
</evidence>
<evidence type="ECO:0000256" key="1">
    <source>
        <dbReference type="SAM" id="Coils"/>
    </source>
</evidence>
<comment type="caution">
    <text evidence="2">The sequence shown here is derived from an EMBL/GenBank/DDBJ whole genome shotgun (WGS) entry which is preliminary data.</text>
</comment>
<gene>
    <name evidence="2" type="ORF">D9758_017039</name>
</gene>
<dbReference type="AlphaFoldDB" id="A0A8H5CLA0"/>
<keyword evidence="3" id="KW-1185">Reference proteome</keyword>